<comment type="caution">
    <text evidence="8">The sequence shown here is derived from an EMBL/GenBank/DDBJ whole genome shotgun (WGS) entry which is preliminary data.</text>
</comment>
<evidence type="ECO:0000313" key="9">
    <source>
        <dbReference type="Proteomes" id="UP001519328"/>
    </source>
</evidence>
<dbReference type="InterPro" id="IPR022781">
    <property type="entry name" value="Flagellar_biosynth_FliO"/>
</dbReference>
<keyword evidence="9" id="KW-1185">Reference proteome</keyword>
<dbReference type="Proteomes" id="UP001519328">
    <property type="component" value="Unassembled WGS sequence"/>
</dbReference>
<name>A0ABS4HDZ1_9BACI</name>
<keyword evidence="8" id="KW-0282">Flagellum</keyword>
<dbReference type="EMBL" id="JAGGKK010000010">
    <property type="protein sequence ID" value="MBP1949136.1"/>
    <property type="molecule type" value="Genomic_DNA"/>
</dbReference>
<organism evidence="8 9">
    <name type="scientific">Virgibacillus litoralis</name>
    <dbReference type="NCBI Taxonomy" id="578221"/>
    <lineage>
        <taxon>Bacteria</taxon>
        <taxon>Bacillati</taxon>
        <taxon>Bacillota</taxon>
        <taxon>Bacilli</taxon>
        <taxon>Bacillales</taxon>
        <taxon>Bacillaceae</taxon>
        <taxon>Virgibacillus</taxon>
    </lineage>
</organism>
<reference evidence="8 9" key="1">
    <citation type="submission" date="2021-03" db="EMBL/GenBank/DDBJ databases">
        <title>Genomic Encyclopedia of Type Strains, Phase IV (KMG-IV): sequencing the most valuable type-strain genomes for metagenomic binning, comparative biology and taxonomic classification.</title>
        <authorList>
            <person name="Goeker M."/>
        </authorList>
    </citation>
    <scope>NUCLEOTIDE SEQUENCE [LARGE SCALE GENOMIC DNA]</scope>
    <source>
        <strain evidence="8 9">DSM 21085</strain>
    </source>
</reference>
<evidence type="ECO:0000256" key="1">
    <source>
        <dbReference type="ARBA" id="ARBA00004236"/>
    </source>
</evidence>
<evidence type="ECO:0000256" key="5">
    <source>
        <dbReference type="ARBA" id="ARBA00023136"/>
    </source>
</evidence>
<accession>A0ABS4HDZ1</accession>
<evidence type="ECO:0000313" key="8">
    <source>
        <dbReference type="EMBL" id="MBP1949136.1"/>
    </source>
</evidence>
<comment type="subcellular location">
    <subcellularLocation>
        <location evidence="1">Cell membrane</location>
    </subcellularLocation>
</comment>
<keyword evidence="5 7" id="KW-0472">Membrane</keyword>
<sequence>MSIVIKRLGLFICIIAFIFTASYPVITEAEPSVENCLDEDTDCTQAETTPIETDSDEESGEMSNGSLLFNLVKMFFALLLVLGLIYLLLKFLSKRNKLFQQVKALENLGGISVGPNKSIQLVRIGSRIFVIGVGENVEMLQEITEEEAKKEILHNNASNEVETKSILTSIFQQKSGSDEANQSKKDFKNMFSSELNKLKQSRTKLINQRKQKEDKHE</sequence>
<evidence type="ECO:0000256" key="2">
    <source>
        <dbReference type="ARBA" id="ARBA00022475"/>
    </source>
</evidence>
<evidence type="ECO:0000256" key="4">
    <source>
        <dbReference type="ARBA" id="ARBA00022989"/>
    </source>
</evidence>
<evidence type="ECO:0000256" key="3">
    <source>
        <dbReference type="ARBA" id="ARBA00022692"/>
    </source>
</evidence>
<evidence type="ECO:0000256" key="6">
    <source>
        <dbReference type="SAM" id="MobiDB-lite"/>
    </source>
</evidence>
<protein>
    <submittedName>
        <fullName evidence="8">Flagellar protein FliO/FliZ</fullName>
    </submittedName>
</protein>
<keyword evidence="3 7" id="KW-0812">Transmembrane</keyword>
<feature type="transmembrane region" description="Helical" evidence="7">
    <location>
        <begin position="67"/>
        <end position="89"/>
    </location>
</feature>
<keyword evidence="4 7" id="KW-1133">Transmembrane helix</keyword>
<keyword evidence="8" id="KW-0969">Cilium</keyword>
<keyword evidence="8" id="KW-0966">Cell projection</keyword>
<keyword evidence="2" id="KW-1003">Cell membrane</keyword>
<dbReference type="Pfam" id="PF04347">
    <property type="entry name" value="FliO"/>
    <property type="match status" value="1"/>
</dbReference>
<proteinExistence type="predicted"/>
<feature type="region of interest" description="Disordered" evidence="6">
    <location>
        <begin position="198"/>
        <end position="217"/>
    </location>
</feature>
<gene>
    <name evidence="8" type="ORF">J2Z82_002073</name>
</gene>
<evidence type="ECO:0000256" key="7">
    <source>
        <dbReference type="SAM" id="Phobius"/>
    </source>
</evidence>